<evidence type="ECO:0000313" key="2">
    <source>
        <dbReference type="Proteomes" id="UP000186955"/>
    </source>
</evidence>
<dbReference type="EMBL" id="MNBE01000379">
    <property type="protein sequence ID" value="OKP10168.1"/>
    <property type="molecule type" value="Genomic_DNA"/>
</dbReference>
<accession>A0A1Q5UCF4</accession>
<gene>
    <name evidence="1" type="ORF">PENSUB_4342</name>
</gene>
<dbReference type="AlphaFoldDB" id="A0A1Q5UCF4"/>
<keyword evidence="2" id="KW-1185">Reference proteome</keyword>
<reference evidence="1 2" key="1">
    <citation type="submission" date="2016-10" db="EMBL/GenBank/DDBJ databases">
        <title>Genome sequence of the ascomycete fungus Penicillium subrubescens.</title>
        <authorList>
            <person name="De Vries R.P."/>
            <person name="Peng M."/>
            <person name="Dilokpimol A."/>
            <person name="Hilden K."/>
            <person name="Makela M.R."/>
            <person name="Grigoriev I."/>
            <person name="Riley R."/>
            <person name="Granchi Z."/>
        </authorList>
    </citation>
    <scope>NUCLEOTIDE SEQUENCE [LARGE SCALE GENOMIC DNA]</scope>
    <source>
        <strain evidence="1 2">CBS 132785</strain>
    </source>
</reference>
<evidence type="ECO:0000313" key="1">
    <source>
        <dbReference type="EMBL" id="OKP10168.1"/>
    </source>
</evidence>
<comment type="caution">
    <text evidence="1">The sequence shown here is derived from an EMBL/GenBank/DDBJ whole genome shotgun (WGS) entry which is preliminary data.</text>
</comment>
<dbReference type="PANTHER" id="PTHR40618:SF1">
    <property type="entry name" value="B-ZIP TRANSCRIPTION FACTOR (EUROFUNG)"/>
    <property type="match status" value="1"/>
</dbReference>
<name>A0A1Q5UCF4_9EURO</name>
<dbReference type="PANTHER" id="PTHR40618">
    <property type="entry name" value="B-ZIP TRANSCRIPTION FACTOR (EUROFUNG)-RELATED"/>
    <property type="match status" value="1"/>
</dbReference>
<protein>
    <submittedName>
        <fullName evidence="1">Uncharacterized protein</fullName>
    </submittedName>
</protein>
<dbReference type="STRING" id="1316194.A0A1Q5UCF4"/>
<dbReference type="Proteomes" id="UP000186955">
    <property type="component" value="Unassembled WGS sequence"/>
</dbReference>
<proteinExistence type="predicted"/>
<sequence length="169" mass="19658">MMNRDRLTSYFKAELYAQVNRKPLDGWEEVPFFRLGRAGTHYPDGSAGVFVPRFQRWGTVEDPLSLVTADLRKQLEGDWFDLQDLEGYLRDKNVLLVLSGGEPTRRSEGQININVSRLISEEFAWVEHLGFNVVMWRRPCIFQQLCKLAELISLSTNYLAKYRNAELKK</sequence>
<organism evidence="1 2">
    <name type="scientific">Penicillium subrubescens</name>
    <dbReference type="NCBI Taxonomy" id="1316194"/>
    <lineage>
        <taxon>Eukaryota</taxon>
        <taxon>Fungi</taxon>
        <taxon>Dikarya</taxon>
        <taxon>Ascomycota</taxon>
        <taxon>Pezizomycotina</taxon>
        <taxon>Eurotiomycetes</taxon>
        <taxon>Eurotiomycetidae</taxon>
        <taxon>Eurotiales</taxon>
        <taxon>Aspergillaceae</taxon>
        <taxon>Penicillium</taxon>
    </lineage>
</organism>